<protein>
    <submittedName>
        <fullName evidence="7">Translocation and assembly module TamB</fullName>
    </submittedName>
</protein>
<dbReference type="Proteomes" id="UP000518892">
    <property type="component" value="Unassembled WGS sequence"/>
</dbReference>
<comment type="subcellular location">
    <subcellularLocation>
        <location evidence="1">Membrane</location>
        <topology evidence="1">Single-pass membrane protein</topology>
    </subcellularLocation>
</comment>
<dbReference type="PANTHER" id="PTHR36985">
    <property type="entry name" value="TRANSLOCATION AND ASSEMBLY MODULE SUBUNIT TAMB"/>
    <property type="match status" value="1"/>
</dbReference>
<evidence type="ECO:0000259" key="6">
    <source>
        <dbReference type="Pfam" id="PF04357"/>
    </source>
</evidence>
<proteinExistence type="predicted"/>
<name>A0A7W5ER38_9GAMM</name>
<evidence type="ECO:0000256" key="1">
    <source>
        <dbReference type="ARBA" id="ARBA00004167"/>
    </source>
</evidence>
<evidence type="ECO:0000256" key="3">
    <source>
        <dbReference type="ARBA" id="ARBA00022989"/>
    </source>
</evidence>
<feature type="domain" description="Translocation and assembly module TamB C-terminal" evidence="6">
    <location>
        <begin position="968"/>
        <end position="1323"/>
    </location>
</feature>
<organism evidence="7 8">
    <name type="scientific">Halomonas stenophila</name>
    <dbReference type="NCBI Taxonomy" id="795312"/>
    <lineage>
        <taxon>Bacteria</taxon>
        <taxon>Pseudomonadati</taxon>
        <taxon>Pseudomonadota</taxon>
        <taxon>Gammaproteobacteria</taxon>
        <taxon>Oceanospirillales</taxon>
        <taxon>Halomonadaceae</taxon>
        <taxon>Halomonas</taxon>
    </lineage>
</organism>
<dbReference type="GO" id="GO:0097347">
    <property type="term" value="C:TAM protein secretion complex"/>
    <property type="evidence" value="ECO:0007669"/>
    <property type="project" value="TreeGrafter"/>
</dbReference>
<keyword evidence="8" id="KW-1185">Reference proteome</keyword>
<evidence type="ECO:0000256" key="4">
    <source>
        <dbReference type="ARBA" id="ARBA00023136"/>
    </source>
</evidence>
<gene>
    <name evidence="7" type="ORF">FHR97_000737</name>
</gene>
<evidence type="ECO:0000313" key="7">
    <source>
        <dbReference type="EMBL" id="MBB3229922.1"/>
    </source>
</evidence>
<accession>A0A7W5ER38</accession>
<evidence type="ECO:0000256" key="5">
    <source>
        <dbReference type="SAM" id="MobiDB-lite"/>
    </source>
</evidence>
<dbReference type="RefSeq" id="WP_183382393.1">
    <property type="nucleotide sequence ID" value="NZ_JACHXR010000001.1"/>
</dbReference>
<dbReference type="GO" id="GO:0005886">
    <property type="term" value="C:plasma membrane"/>
    <property type="evidence" value="ECO:0007669"/>
    <property type="project" value="InterPro"/>
</dbReference>
<feature type="region of interest" description="Disordered" evidence="5">
    <location>
        <begin position="389"/>
        <end position="410"/>
    </location>
</feature>
<dbReference type="GO" id="GO:0009306">
    <property type="term" value="P:protein secretion"/>
    <property type="evidence" value="ECO:0007669"/>
    <property type="project" value="InterPro"/>
</dbReference>
<sequence>MRVRRLTWALARLLILLPLWCLGLVLLLLGLALSPWGTGLLLSQGERLGLLEVGRVEGAPLDTLLIDDLRLSAGPARVAVARLELAWAEDCLLDGRLCLNRLVVEGARIRLAASDAVPEETPPEATREAPPGALQLPFPIELRELALRDVEVTLADGTQVRWASFTSGAVAEAGTLRLDPTRLVGARLRLPLSPGQRLALGEAEQAAPRLAAAAIDAAIAVRSPLPARAAAVVEGRDPMPPEERPRLTLPEITLPLAVEVPRLTVEDAALEGAMAYVIDRLDLSVTARDQRIAIDPLAVATREADAELMARITLRDDYPLQARLAADFYLPERLPALAGQRLELALAGSLADLEVDLRASGPVEAQFTARLDALDPSLPFTASLQSPELQWPLPGVPPAEEGDSSEPPAPWRIEDLSLTAEGRLTDYRTRLALTAEGPSLPRSELSLTGSGNLEHFAWQPLRLATGEGIVSSRGRIDWSEALSVSARLGLDNVDPEPFVEGLSGRLDGEAELAFSQTPDGWRLGVPSLALDGELADQPLALQARLSGDSGMHWWIDRLTLHQGDNRLTAEGEVAPERLALDAVLDLPRLDTLYPTLAGALSGRLQASGSLEAPRLELALEGEGLALGENRLARLSLAGEVAGLEDPALDLALTASEVAAGGQRLDDISLDLDGRLSSHRLTLAVDGDTEGPLSRLALALEGGLGAERQRYRGRLSPLEAETAYGGLALEQALAFEADLAAGAATVEPFCLVRVEGGALCLEETLSASAEQGRAVLAIRDLPMDLIAEALPAGWDIEGNNAGDIVASWSRGAARWQLDASLQSRATIEGEDAYGQSWSVPGTGLELDLEANQARADLALALTLGDSGALRLDLGVDDPLGAGRLDGRLRVEDLRLSPYRPLVAGLETLEGGLDGEVGIGGTRTTPRLDGRVELAGLRAAGLGLPIAVTDGRVTVALAGERADIDGFLATEEGRLLISGDARWPSPEAWRAAIDLQARDEPLLAALPGVGRLRLAPDLSIRATPERLRVRGDVQIPWARLEVGQVPASAVSPSPDEVILTQEEARQLDQAAEQVAAEAPGASTAEAMERAGMVLDIRVDLQLGPDMRLTAYGLETELAGGLEVRQSNGPLQLFGDVNLEDGRFRAFGQDLIIREGILYFSGPPGEPLLNFEAIRNPASTEDDVVAGLRVTGPASSPSLEVFSEPAMDEARALSYVLRGRAPDDTGGADGALTSALIGVTLGQAGGAVGAIGEAFGIQDLSLDAAGTGEESQVVVTGNLTDRLSVGYGVGVFSPIAELTLRYKLWRDLYVEAVSGAAQAVDLIYTFSLPGDPPTP</sequence>
<dbReference type="EMBL" id="JACHXR010000001">
    <property type="protein sequence ID" value="MBB3229922.1"/>
    <property type="molecule type" value="Genomic_DNA"/>
</dbReference>
<keyword evidence="3" id="KW-1133">Transmembrane helix</keyword>
<evidence type="ECO:0000256" key="2">
    <source>
        <dbReference type="ARBA" id="ARBA00022692"/>
    </source>
</evidence>
<dbReference type="InterPro" id="IPR007452">
    <property type="entry name" value="TamB_C"/>
</dbReference>
<dbReference type="PANTHER" id="PTHR36985:SF1">
    <property type="entry name" value="TRANSLOCATION AND ASSEMBLY MODULE SUBUNIT TAMB"/>
    <property type="match status" value="1"/>
</dbReference>
<keyword evidence="2" id="KW-0812">Transmembrane</keyword>
<reference evidence="7 8" key="1">
    <citation type="submission" date="2020-08" db="EMBL/GenBank/DDBJ databases">
        <title>Genomic Encyclopedia of Type Strains, Phase III (KMG-III): the genomes of soil and plant-associated and newly described type strains.</title>
        <authorList>
            <person name="Whitman W."/>
        </authorList>
    </citation>
    <scope>NUCLEOTIDE SEQUENCE [LARGE SCALE GENOMIC DNA]</scope>
    <source>
        <strain evidence="7 8">CECT 7744</strain>
    </source>
</reference>
<comment type="caution">
    <text evidence="7">The sequence shown here is derived from an EMBL/GenBank/DDBJ whole genome shotgun (WGS) entry which is preliminary data.</text>
</comment>
<dbReference type="Pfam" id="PF04357">
    <property type="entry name" value="TamB"/>
    <property type="match status" value="1"/>
</dbReference>
<keyword evidence="4" id="KW-0472">Membrane</keyword>
<evidence type="ECO:0000313" key="8">
    <source>
        <dbReference type="Proteomes" id="UP000518892"/>
    </source>
</evidence>